<name>A0ABU2M7R9_9ACTN</name>
<feature type="transmembrane region" description="Helical" evidence="2">
    <location>
        <begin position="94"/>
        <end position="117"/>
    </location>
</feature>
<feature type="compositionally biased region" description="Basic and acidic residues" evidence="1">
    <location>
        <begin position="655"/>
        <end position="668"/>
    </location>
</feature>
<feature type="compositionally biased region" description="Pro residues" evidence="1">
    <location>
        <begin position="197"/>
        <end position="208"/>
    </location>
</feature>
<organism evidence="3 4">
    <name type="scientific">Nocardiopsis lambiniae</name>
    <dbReference type="NCBI Taxonomy" id="3075539"/>
    <lineage>
        <taxon>Bacteria</taxon>
        <taxon>Bacillati</taxon>
        <taxon>Actinomycetota</taxon>
        <taxon>Actinomycetes</taxon>
        <taxon>Streptosporangiales</taxon>
        <taxon>Nocardiopsidaceae</taxon>
        <taxon>Nocardiopsis</taxon>
    </lineage>
</organism>
<feature type="compositionally biased region" description="Low complexity" evidence="1">
    <location>
        <begin position="497"/>
        <end position="522"/>
    </location>
</feature>
<dbReference type="InterPro" id="IPR021235">
    <property type="entry name" value="DUF2637"/>
</dbReference>
<accession>A0ABU2M7R9</accession>
<gene>
    <name evidence="3" type="ORF">RM479_07645</name>
</gene>
<evidence type="ECO:0000313" key="3">
    <source>
        <dbReference type="EMBL" id="MDT0328286.1"/>
    </source>
</evidence>
<dbReference type="RefSeq" id="WP_311511006.1">
    <property type="nucleotide sequence ID" value="NZ_JAVREP010000003.1"/>
</dbReference>
<evidence type="ECO:0000256" key="1">
    <source>
        <dbReference type="SAM" id="MobiDB-lite"/>
    </source>
</evidence>
<keyword evidence="2" id="KW-1133">Transmembrane helix</keyword>
<feature type="transmembrane region" description="Helical" evidence="2">
    <location>
        <begin position="62"/>
        <end position="82"/>
    </location>
</feature>
<feature type="compositionally biased region" description="Basic and acidic residues" evidence="1">
    <location>
        <begin position="690"/>
        <end position="699"/>
    </location>
</feature>
<keyword evidence="2" id="KW-0472">Membrane</keyword>
<feature type="compositionally biased region" description="Basic and acidic residues" evidence="1">
    <location>
        <begin position="536"/>
        <end position="548"/>
    </location>
</feature>
<feature type="region of interest" description="Disordered" evidence="1">
    <location>
        <begin position="124"/>
        <end position="699"/>
    </location>
</feature>
<proteinExistence type="predicted"/>
<dbReference type="Pfam" id="PF10935">
    <property type="entry name" value="DUF2637"/>
    <property type="match status" value="1"/>
</dbReference>
<reference evidence="4" key="1">
    <citation type="submission" date="2023-07" db="EMBL/GenBank/DDBJ databases">
        <title>30 novel species of actinomycetes from the DSMZ collection.</title>
        <authorList>
            <person name="Nouioui I."/>
        </authorList>
    </citation>
    <scope>NUCLEOTIDE SEQUENCE [LARGE SCALE GENOMIC DNA]</scope>
    <source>
        <strain evidence="4">DSM 44743</strain>
    </source>
</reference>
<protein>
    <submittedName>
        <fullName evidence="3">DUF2637 domain-containing protein</fullName>
    </submittedName>
</protein>
<sequence>MGLIALCALVISYNGVFRLAEHGGHEGHPLAHVFPVMYTLLLIMACWVSYLLREAPPRRRSWIDLGLIPLLVLFAAVIMVLNNLELIERIPQRVASVIVAVAPLVALLIALLLWMAVRAHLRRRRTGGSRPGPANDRTMVLHGRAVMPDDRDAEDTDEGPSLEERLLAFGGGFEPRTDPESQAPDTRVLPETEMPEPEPPGSPDPGPEPSAIRTGSSAPTPVAAPTEDEDEGPEASVPTVPLPRRSRSGDNPIKQAADHPPLAPIASAEPEPEPEPEPAPVAVSAMPEAPEEVDEGFEHDPLPGDPVTDEAEAPVITAAAASPKDEEPVGPSAAETTETTETADEGPAPEAWEPGETDGTALPGHGDALGSEAALDEGPSPDALWEPPTDDDTGAWARTDYVPPVWTPPADDDSTVDAPVEVPAPALDHDTGPAVRAAFRIPDDPMAASRSALSDDLPDDSPVWTPPVAEVRPAGPVPEPAEDGPRPGRPAWTMPSGPSGADPDDTAAPSARPARPADSAPAETAPIAPEGPASPWDHDGRNTSEAHPRSGGTRAAEHTGPATPEEPVEPVDPIHSARAEDAGGTGDADEDTPTGSGRTRRTAFVAPAVPPGAARPREDDAEPDRDPVPEPVEDRRSRRPSPSPTPWAPAEPEAVTERLRRTPVEKRPMVLKPPRPPMPDFSSGPPSRRVRSEPLRPDE</sequence>
<dbReference type="EMBL" id="JAVREP010000003">
    <property type="protein sequence ID" value="MDT0328286.1"/>
    <property type="molecule type" value="Genomic_DNA"/>
</dbReference>
<feature type="transmembrane region" description="Helical" evidence="2">
    <location>
        <begin position="30"/>
        <end position="50"/>
    </location>
</feature>
<feature type="compositionally biased region" description="Low complexity" evidence="1">
    <location>
        <begin position="333"/>
        <end position="354"/>
    </location>
</feature>
<evidence type="ECO:0000313" key="4">
    <source>
        <dbReference type="Proteomes" id="UP001183390"/>
    </source>
</evidence>
<feature type="compositionally biased region" description="Acidic residues" evidence="1">
    <location>
        <begin position="151"/>
        <end position="161"/>
    </location>
</feature>
<feature type="compositionally biased region" description="Low complexity" evidence="1">
    <location>
        <begin position="605"/>
        <end position="614"/>
    </location>
</feature>
<feature type="compositionally biased region" description="Basic and acidic residues" evidence="1">
    <location>
        <begin position="624"/>
        <end position="636"/>
    </location>
</feature>
<dbReference type="Proteomes" id="UP001183390">
    <property type="component" value="Unassembled WGS sequence"/>
</dbReference>
<keyword evidence="4" id="KW-1185">Reference proteome</keyword>
<comment type="caution">
    <text evidence="3">The sequence shown here is derived from an EMBL/GenBank/DDBJ whole genome shotgun (WGS) entry which is preliminary data.</text>
</comment>
<evidence type="ECO:0000256" key="2">
    <source>
        <dbReference type="SAM" id="Phobius"/>
    </source>
</evidence>
<keyword evidence="2" id="KW-0812">Transmembrane</keyword>